<keyword evidence="7 8" id="KW-0472">Membrane</keyword>
<feature type="transmembrane region" description="Helical" evidence="8">
    <location>
        <begin position="200"/>
        <end position="219"/>
    </location>
</feature>
<comment type="caution">
    <text evidence="9">The sequence shown here is derived from an EMBL/GenBank/DDBJ whole genome shotgun (WGS) entry which is preliminary data.</text>
</comment>
<dbReference type="EMBL" id="JANTHZ010000002">
    <property type="protein sequence ID" value="MCS0494891.1"/>
    <property type="molecule type" value="Genomic_DNA"/>
</dbReference>
<protein>
    <recommendedName>
        <fullName evidence="8">Probable membrane transporter protein</fullName>
    </recommendedName>
</protein>
<keyword evidence="4 8" id="KW-1003">Cell membrane</keyword>
<evidence type="ECO:0000313" key="10">
    <source>
        <dbReference type="Proteomes" id="UP001151088"/>
    </source>
</evidence>
<gene>
    <name evidence="9" type="ORF">NVS89_07260</name>
</gene>
<evidence type="ECO:0000256" key="1">
    <source>
        <dbReference type="ARBA" id="ARBA00004651"/>
    </source>
</evidence>
<accession>A0A9X2PA84</accession>
<evidence type="ECO:0000256" key="5">
    <source>
        <dbReference type="ARBA" id="ARBA00022692"/>
    </source>
</evidence>
<dbReference type="InterPro" id="IPR052017">
    <property type="entry name" value="TSUP"/>
</dbReference>
<feature type="transmembrane region" description="Helical" evidence="8">
    <location>
        <begin position="34"/>
        <end position="55"/>
    </location>
</feature>
<dbReference type="Proteomes" id="UP001151088">
    <property type="component" value="Unassembled WGS sequence"/>
</dbReference>
<keyword evidence="10" id="KW-1185">Reference proteome</keyword>
<dbReference type="PANTHER" id="PTHR30269">
    <property type="entry name" value="TRANSMEMBRANE PROTEIN YFCA"/>
    <property type="match status" value="1"/>
</dbReference>
<organism evidence="9 10">
    <name type="scientific">Ancylobacter mangrovi</name>
    <dbReference type="NCBI Taxonomy" id="2972472"/>
    <lineage>
        <taxon>Bacteria</taxon>
        <taxon>Pseudomonadati</taxon>
        <taxon>Pseudomonadota</taxon>
        <taxon>Alphaproteobacteria</taxon>
        <taxon>Hyphomicrobiales</taxon>
        <taxon>Xanthobacteraceae</taxon>
        <taxon>Ancylobacter</taxon>
    </lineage>
</organism>
<proteinExistence type="inferred from homology"/>
<keyword evidence="3" id="KW-0813">Transport</keyword>
<evidence type="ECO:0000313" key="9">
    <source>
        <dbReference type="EMBL" id="MCS0494891.1"/>
    </source>
</evidence>
<keyword evidence="6 8" id="KW-1133">Transmembrane helix</keyword>
<dbReference type="PANTHER" id="PTHR30269:SF37">
    <property type="entry name" value="MEMBRANE TRANSPORTER PROTEIN"/>
    <property type="match status" value="1"/>
</dbReference>
<evidence type="ECO:0000256" key="4">
    <source>
        <dbReference type="ARBA" id="ARBA00022475"/>
    </source>
</evidence>
<comment type="similarity">
    <text evidence="2 8">Belongs to the 4-toluene sulfonate uptake permease (TSUP) (TC 2.A.102) family.</text>
</comment>
<dbReference type="InterPro" id="IPR002781">
    <property type="entry name" value="TM_pro_TauE-like"/>
</dbReference>
<keyword evidence="5 8" id="KW-0812">Transmembrane</keyword>
<dbReference type="RefSeq" id="WP_258731930.1">
    <property type="nucleotide sequence ID" value="NZ_JANTHZ010000002.1"/>
</dbReference>
<feature type="transmembrane region" description="Helical" evidence="8">
    <location>
        <begin position="99"/>
        <end position="118"/>
    </location>
</feature>
<evidence type="ECO:0000256" key="6">
    <source>
        <dbReference type="ARBA" id="ARBA00022989"/>
    </source>
</evidence>
<dbReference type="GO" id="GO:0005886">
    <property type="term" value="C:plasma membrane"/>
    <property type="evidence" value="ECO:0007669"/>
    <property type="project" value="UniProtKB-SubCell"/>
</dbReference>
<evidence type="ECO:0000256" key="7">
    <source>
        <dbReference type="ARBA" id="ARBA00023136"/>
    </source>
</evidence>
<name>A0A9X2PA84_9HYPH</name>
<comment type="subcellular location">
    <subcellularLocation>
        <location evidence="1 8">Cell membrane</location>
        <topology evidence="1 8">Multi-pass membrane protein</topology>
    </subcellularLocation>
</comment>
<dbReference type="Pfam" id="PF01925">
    <property type="entry name" value="TauE"/>
    <property type="match status" value="1"/>
</dbReference>
<evidence type="ECO:0000256" key="2">
    <source>
        <dbReference type="ARBA" id="ARBA00009142"/>
    </source>
</evidence>
<dbReference type="AlphaFoldDB" id="A0A9X2PA84"/>
<feature type="transmembrane region" description="Helical" evidence="8">
    <location>
        <begin position="225"/>
        <end position="244"/>
    </location>
</feature>
<feature type="transmembrane region" description="Helical" evidence="8">
    <location>
        <begin position="130"/>
        <end position="147"/>
    </location>
</feature>
<feature type="transmembrane region" description="Helical" evidence="8">
    <location>
        <begin position="75"/>
        <end position="93"/>
    </location>
</feature>
<reference evidence="9" key="1">
    <citation type="submission" date="2022-08" db="EMBL/GenBank/DDBJ databases">
        <authorList>
            <person name="Li F."/>
        </authorList>
    </citation>
    <scope>NUCLEOTIDE SEQUENCE</scope>
    <source>
        <strain evidence="9">MQZ15Z-1</strain>
    </source>
</reference>
<evidence type="ECO:0000256" key="8">
    <source>
        <dbReference type="RuleBase" id="RU363041"/>
    </source>
</evidence>
<feature type="transmembrane region" description="Helical" evidence="8">
    <location>
        <begin position="167"/>
        <end position="188"/>
    </location>
</feature>
<evidence type="ECO:0000256" key="3">
    <source>
        <dbReference type="ARBA" id="ARBA00022448"/>
    </source>
</evidence>
<sequence>MPVPELAALALVAVPAAAVVGMSKGGLPMIGTLAVPIMSLVMSPVAAAGLLLPVYVVSDMFGVWAYRREFSGRNLAILMPAAAAGIGIGWATAAIVTDALVALMVGLIGISFCLNRWFGGASRAAKPADLPRGLFWGAIAGFTSFVTHAGGPPFQMYVVPQRLPKMVFAGTSTLLFAAVNAMKLVPYWALGQLSIANLKIAGLLLPVAVMGTFAGVRLTRVLPEALFFRLVVAALFLLSLRLTYDGVTRIAGL</sequence>